<protein>
    <submittedName>
        <fullName evidence="1">Uncharacterized protein</fullName>
    </submittedName>
</protein>
<accession>A0A835FAG1</accession>
<dbReference type="AlphaFoldDB" id="A0A835FAG1"/>
<comment type="caution">
    <text evidence="1">The sequence shown here is derived from an EMBL/GenBank/DDBJ whole genome shotgun (WGS) entry which is preliminary data.</text>
</comment>
<name>A0A835FAG1_9POAL</name>
<proteinExistence type="predicted"/>
<evidence type="ECO:0000313" key="1">
    <source>
        <dbReference type="EMBL" id="KAF8732917.1"/>
    </source>
</evidence>
<dbReference type="PANTHER" id="PTHR47074:SF70">
    <property type="entry name" value="OS07G0513450 PROTEIN"/>
    <property type="match status" value="1"/>
</dbReference>
<reference evidence="1" key="1">
    <citation type="submission" date="2020-07" db="EMBL/GenBank/DDBJ databases">
        <title>Genome sequence and genetic diversity analysis of an under-domesticated orphan crop, white fonio (Digitaria exilis).</title>
        <authorList>
            <person name="Bennetzen J.L."/>
            <person name="Chen S."/>
            <person name="Ma X."/>
            <person name="Wang X."/>
            <person name="Yssel A.E.J."/>
            <person name="Chaluvadi S.R."/>
            <person name="Johnson M."/>
            <person name="Gangashetty P."/>
            <person name="Hamidou F."/>
            <person name="Sanogo M.D."/>
            <person name="Zwaenepoel A."/>
            <person name="Wallace J."/>
            <person name="Van De Peer Y."/>
            <person name="Van Deynze A."/>
        </authorList>
    </citation>
    <scope>NUCLEOTIDE SEQUENCE</scope>
    <source>
        <tissue evidence="1">Leaves</tissue>
    </source>
</reference>
<organism evidence="1 2">
    <name type="scientific">Digitaria exilis</name>
    <dbReference type="NCBI Taxonomy" id="1010633"/>
    <lineage>
        <taxon>Eukaryota</taxon>
        <taxon>Viridiplantae</taxon>
        <taxon>Streptophyta</taxon>
        <taxon>Embryophyta</taxon>
        <taxon>Tracheophyta</taxon>
        <taxon>Spermatophyta</taxon>
        <taxon>Magnoliopsida</taxon>
        <taxon>Liliopsida</taxon>
        <taxon>Poales</taxon>
        <taxon>Poaceae</taxon>
        <taxon>PACMAD clade</taxon>
        <taxon>Panicoideae</taxon>
        <taxon>Panicodae</taxon>
        <taxon>Paniceae</taxon>
        <taxon>Anthephorinae</taxon>
        <taxon>Digitaria</taxon>
    </lineage>
</organism>
<dbReference type="EMBL" id="JACEFO010001603">
    <property type="protein sequence ID" value="KAF8732917.1"/>
    <property type="molecule type" value="Genomic_DNA"/>
</dbReference>
<sequence length="176" mass="20310">MDIDTRCPVCWRFDEDGGHCFLKCKMAWWDARNKANAGEKKILSIEEVMYRAQSMSVDSLIDKQQSFIKPLKVIPQWCPPKSDFLKINFDDAFLQERKSGEWGFVIRDHEGSALVAGIGKLGKKKFMMPFVQKDKHAWLLLLRQLIKVLVKALKSNEYDHSLGGVLFREAKFLLST</sequence>
<evidence type="ECO:0000313" key="2">
    <source>
        <dbReference type="Proteomes" id="UP000636709"/>
    </source>
</evidence>
<dbReference type="Proteomes" id="UP000636709">
    <property type="component" value="Unassembled WGS sequence"/>
</dbReference>
<dbReference type="InterPro" id="IPR052929">
    <property type="entry name" value="RNase_H-like_EbsB-rel"/>
</dbReference>
<dbReference type="PANTHER" id="PTHR47074">
    <property type="entry name" value="BNAC02G40300D PROTEIN"/>
    <property type="match status" value="1"/>
</dbReference>
<keyword evidence="2" id="KW-1185">Reference proteome</keyword>
<gene>
    <name evidence="1" type="ORF">HU200_015267</name>
</gene>
<dbReference type="OrthoDB" id="696499at2759"/>